<reference evidence="1" key="1">
    <citation type="journal article" date="2014" name="Front. Microbiol.">
        <title>High frequency of phylogenetically diverse reductive dehalogenase-homologous genes in deep subseafloor sedimentary metagenomes.</title>
        <authorList>
            <person name="Kawai M."/>
            <person name="Futagami T."/>
            <person name="Toyoda A."/>
            <person name="Takaki Y."/>
            <person name="Nishi S."/>
            <person name="Hori S."/>
            <person name="Arai W."/>
            <person name="Tsubouchi T."/>
            <person name="Morono Y."/>
            <person name="Uchiyama I."/>
            <person name="Ito T."/>
            <person name="Fujiyama A."/>
            <person name="Inagaki F."/>
            <person name="Takami H."/>
        </authorList>
    </citation>
    <scope>NUCLEOTIDE SEQUENCE</scope>
    <source>
        <strain evidence="1">Expedition CK06-06</strain>
    </source>
</reference>
<dbReference type="EMBL" id="BARW01012975">
    <property type="protein sequence ID" value="GAI74789.1"/>
    <property type="molecule type" value="Genomic_DNA"/>
</dbReference>
<organism evidence="1">
    <name type="scientific">marine sediment metagenome</name>
    <dbReference type="NCBI Taxonomy" id="412755"/>
    <lineage>
        <taxon>unclassified sequences</taxon>
        <taxon>metagenomes</taxon>
        <taxon>ecological metagenomes</taxon>
    </lineage>
</organism>
<dbReference type="AlphaFoldDB" id="X1T426"/>
<protein>
    <submittedName>
        <fullName evidence="1">Uncharacterized protein</fullName>
    </submittedName>
</protein>
<gene>
    <name evidence="1" type="ORF">S12H4_24088</name>
</gene>
<proteinExistence type="predicted"/>
<accession>X1T426</accession>
<evidence type="ECO:0000313" key="1">
    <source>
        <dbReference type="EMBL" id="GAI74789.1"/>
    </source>
</evidence>
<sequence>AVLAPLSWNFARLGNPGGSHPYTLYDVLWRGYLWWSI</sequence>
<feature type="non-terminal residue" evidence="1">
    <location>
        <position position="1"/>
    </location>
</feature>
<name>X1T426_9ZZZZ</name>
<comment type="caution">
    <text evidence="1">The sequence shown here is derived from an EMBL/GenBank/DDBJ whole genome shotgun (WGS) entry which is preliminary data.</text>
</comment>